<comment type="caution">
    <text evidence="3">The sequence shown here is derived from an EMBL/GenBank/DDBJ whole genome shotgun (WGS) entry which is preliminary data.</text>
</comment>
<dbReference type="SUPFAM" id="SSF103473">
    <property type="entry name" value="MFS general substrate transporter"/>
    <property type="match status" value="1"/>
</dbReference>
<feature type="transmembrane region" description="Helical" evidence="1">
    <location>
        <begin position="86"/>
        <end position="106"/>
    </location>
</feature>
<proteinExistence type="predicted"/>
<dbReference type="RefSeq" id="WP_380825941.1">
    <property type="nucleotide sequence ID" value="NZ_JBHTCG010000005.1"/>
</dbReference>
<reference evidence="4" key="1">
    <citation type="journal article" date="2019" name="Int. J. Syst. Evol. Microbiol.">
        <title>The Global Catalogue of Microorganisms (GCM) 10K type strain sequencing project: providing services to taxonomists for standard genome sequencing and annotation.</title>
        <authorList>
            <consortium name="The Broad Institute Genomics Platform"/>
            <consortium name="The Broad Institute Genome Sequencing Center for Infectious Disease"/>
            <person name="Wu L."/>
            <person name="Ma J."/>
        </authorList>
    </citation>
    <scope>NUCLEOTIDE SEQUENCE [LARGE SCALE GENOMIC DNA]</scope>
    <source>
        <strain evidence="4">CECT 7649</strain>
    </source>
</reference>
<keyword evidence="1" id="KW-0472">Membrane</keyword>
<dbReference type="Proteomes" id="UP001596496">
    <property type="component" value="Unassembled WGS sequence"/>
</dbReference>
<dbReference type="InterPro" id="IPR012551">
    <property type="entry name" value="DUF1707_SHOCT-like"/>
</dbReference>
<name>A0ABW2P2A7_9ACTN</name>
<organism evidence="3 4">
    <name type="scientific">Sphaerisporangium rhizosphaerae</name>
    <dbReference type="NCBI Taxonomy" id="2269375"/>
    <lineage>
        <taxon>Bacteria</taxon>
        <taxon>Bacillati</taxon>
        <taxon>Actinomycetota</taxon>
        <taxon>Actinomycetes</taxon>
        <taxon>Streptosporangiales</taxon>
        <taxon>Streptosporangiaceae</taxon>
        <taxon>Sphaerisporangium</taxon>
    </lineage>
</organism>
<evidence type="ECO:0000259" key="2">
    <source>
        <dbReference type="Pfam" id="PF08044"/>
    </source>
</evidence>
<feature type="domain" description="DUF1707" evidence="2">
    <location>
        <begin position="7"/>
        <end position="59"/>
    </location>
</feature>
<evidence type="ECO:0000313" key="3">
    <source>
        <dbReference type="EMBL" id="MFC7382656.1"/>
    </source>
</evidence>
<sequence length="151" mass="16833">MAATPDMRASDGDRDRVAAALREHCAQGRLTMEEFNERLELVYAGRTYGDLRKLTADLPDIDLNNLPAAQAQAPERRRPTGMHPGLKAAWTSWASVFGICVLVYAMTDLGGYFWPMWVGGPWAVILLISTLSGSDPNEIGKSKKDRKRRER</sequence>
<accession>A0ABW2P2A7</accession>
<evidence type="ECO:0000256" key="1">
    <source>
        <dbReference type="SAM" id="Phobius"/>
    </source>
</evidence>
<dbReference type="PANTHER" id="PTHR40763">
    <property type="entry name" value="MEMBRANE PROTEIN-RELATED"/>
    <property type="match status" value="1"/>
</dbReference>
<dbReference type="PANTHER" id="PTHR40763:SF4">
    <property type="entry name" value="DUF1707 DOMAIN-CONTAINING PROTEIN"/>
    <property type="match status" value="1"/>
</dbReference>
<feature type="transmembrane region" description="Helical" evidence="1">
    <location>
        <begin position="112"/>
        <end position="134"/>
    </location>
</feature>
<evidence type="ECO:0000313" key="4">
    <source>
        <dbReference type="Proteomes" id="UP001596496"/>
    </source>
</evidence>
<keyword evidence="1" id="KW-1133">Transmembrane helix</keyword>
<protein>
    <submittedName>
        <fullName evidence="3">DUF1707 domain-containing protein</fullName>
    </submittedName>
</protein>
<keyword evidence="4" id="KW-1185">Reference proteome</keyword>
<dbReference type="Pfam" id="PF08044">
    <property type="entry name" value="DUF1707"/>
    <property type="match status" value="1"/>
</dbReference>
<dbReference type="InterPro" id="IPR036259">
    <property type="entry name" value="MFS_trans_sf"/>
</dbReference>
<keyword evidence="1" id="KW-0812">Transmembrane</keyword>
<dbReference type="EMBL" id="JBHTCG010000005">
    <property type="protein sequence ID" value="MFC7382656.1"/>
    <property type="molecule type" value="Genomic_DNA"/>
</dbReference>
<gene>
    <name evidence="3" type="ORF">ACFQSB_10610</name>
</gene>